<organism evidence="2 3">
    <name type="scientific">Basidiobolus meristosporus CBS 931.73</name>
    <dbReference type="NCBI Taxonomy" id="1314790"/>
    <lineage>
        <taxon>Eukaryota</taxon>
        <taxon>Fungi</taxon>
        <taxon>Fungi incertae sedis</taxon>
        <taxon>Zoopagomycota</taxon>
        <taxon>Entomophthoromycotina</taxon>
        <taxon>Basidiobolomycetes</taxon>
        <taxon>Basidiobolales</taxon>
        <taxon>Basidiobolaceae</taxon>
        <taxon>Basidiobolus</taxon>
    </lineage>
</organism>
<feature type="compositionally biased region" description="Polar residues" evidence="1">
    <location>
        <begin position="19"/>
        <end position="47"/>
    </location>
</feature>
<comment type="caution">
    <text evidence="2">The sequence shown here is derived from an EMBL/GenBank/DDBJ whole genome shotgun (WGS) entry which is preliminary data.</text>
</comment>
<accession>A0A1Y1YS64</accession>
<proteinExistence type="predicted"/>
<sequence length="153" mass="15920">MRATSTSKASPAPTHSEKQSNCSQPPTPPTYTSIMSRPTAKSTQRRATGSDIGSRHATSTSEGKLVPKPSVKQSESAQSTLPSTHAAGPAMKNPGDRTTTISTSKVTSMPTHSVQDSGCSQPPTPPTYVAEPSPRNGSGMSKASNSNTLRPKQ</sequence>
<dbReference type="InParanoid" id="A0A1Y1YS64"/>
<feature type="region of interest" description="Disordered" evidence="1">
    <location>
        <begin position="1"/>
        <end position="153"/>
    </location>
</feature>
<feature type="compositionally biased region" description="Polar residues" evidence="1">
    <location>
        <begin position="96"/>
        <end position="121"/>
    </location>
</feature>
<name>A0A1Y1YS64_9FUNG</name>
<gene>
    <name evidence="2" type="ORF">K493DRAFT_278547</name>
</gene>
<dbReference type="Proteomes" id="UP000193498">
    <property type="component" value="Unassembled WGS sequence"/>
</dbReference>
<evidence type="ECO:0000256" key="1">
    <source>
        <dbReference type="SAM" id="MobiDB-lite"/>
    </source>
</evidence>
<feature type="compositionally biased region" description="Polar residues" evidence="1">
    <location>
        <begin position="135"/>
        <end position="153"/>
    </location>
</feature>
<dbReference type="AlphaFoldDB" id="A0A1Y1YS64"/>
<reference evidence="2 3" key="1">
    <citation type="submission" date="2016-07" db="EMBL/GenBank/DDBJ databases">
        <title>Pervasive Adenine N6-methylation of Active Genes in Fungi.</title>
        <authorList>
            <consortium name="DOE Joint Genome Institute"/>
            <person name="Mondo S.J."/>
            <person name="Dannebaum R.O."/>
            <person name="Kuo R.C."/>
            <person name="Labutti K."/>
            <person name="Haridas S."/>
            <person name="Kuo A."/>
            <person name="Salamov A."/>
            <person name="Ahrendt S.R."/>
            <person name="Lipzen A."/>
            <person name="Sullivan W."/>
            <person name="Andreopoulos W.B."/>
            <person name="Clum A."/>
            <person name="Lindquist E."/>
            <person name="Daum C."/>
            <person name="Ramamoorthy G.K."/>
            <person name="Gryganskyi A."/>
            <person name="Culley D."/>
            <person name="Magnuson J.K."/>
            <person name="James T.Y."/>
            <person name="O'Malley M.A."/>
            <person name="Stajich J.E."/>
            <person name="Spatafora J.W."/>
            <person name="Visel A."/>
            <person name="Grigoriev I.V."/>
        </authorList>
    </citation>
    <scope>NUCLEOTIDE SEQUENCE [LARGE SCALE GENOMIC DNA]</scope>
    <source>
        <strain evidence="2 3">CBS 931.73</strain>
    </source>
</reference>
<keyword evidence="3" id="KW-1185">Reference proteome</keyword>
<evidence type="ECO:0000313" key="3">
    <source>
        <dbReference type="Proteomes" id="UP000193498"/>
    </source>
</evidence>
<evidence type="ECO:0000313" key="2">
    <source>
        <dbReference type="EMBL" id="ORY00816.1"/>
    </source>
</evidence>
<dbReference type="EMBL" id="MCFE01000078">
    <property type="protein sequence ID" value="ORY00816.1"/>
    <property type="molecule type" value="Genomic_DNA"/>
</dbReference>
<protein>
    <submittedName>
        <fullName evidence="2">Uncharacterized protein</fullName>
    </submittedName>
</protein>
<feature type="compositionally biased region" description="Polar residues" evidence="1">
    <location>
        <begin position="71"/>
        <end position="83"/>
    </location>
</feature>